<dbReference type="OrthoDB" id="9802426at2"/>
<keyword evidence="6 9" id="KW-0238">DNA-binding</keyword>
<evidence type="ECO:0000259" key="11">
    <source>
        <dbReference type="PROSITE" id="PS51755"/>
    </source>
</evidence>
<evidence type="ECO:0000313" key="13">
    <source>
        <dbReference type="Proteomes" id="UP000254343"/>
    </source>
</evidence>
<evidence type="ECO:0000256" key="7">
    <source>
        <dbReference type="ARBA" id="ARBA00023163"/>
    </source>
</evidence>
<dbReference type="PANTHER" id="PTHR48111:SF35">
    <property type="entry name" value="TRANSCRIPTIONAL REGULATORY PROTEIN QSEB"/>
    <property type="match status" value="1"/>
</dbReference>
<feature type="domain" description="OmpR/PhoB-type" evidence="11">
    <location>
        <begin position="124"/>
        <end position="218"/>
    </location>
</feature>
<dbReference type="InterPro" id="IPR016032">
    <property type="entry name" value="Sig_transdc_resp-reg_C-effctor"/>
</dbReference>
<evidence type="ECO:0000256" key="5">
    <source>
        <dbReference type="ARBA" id="ARBA00023015"/>
    </source>
</evidence>
<dbReference type="GO" id="GO:0000976">
    <property type="term" value="F:transcription cis-regulatory region binding"/>
    <property type="evidence" value="ECO:0007669"/>
    <property type="project" value="TreeGrafter"/>
</dbReference>
<dbReference type="GO" id="GO:0032993">
    <property type="term" value="C:protein-DNA complex"/>
    <property type="evidence" value="ECO:0007669"/>
    <property type="project" value="TreeGrafter"/>
</dbReference>
<dbReference type="Pfam" id="PF00072">
    <property type="entry name" value="Response_reg"/>
    <property type="match status" value="1"/>
</dbReference>
<dbReference type="Pfam" id="PF00486">
    <property type="entry name" value="Trans_reg_C"/>
    <property type="match status" value="1"/>
</dbReference>
<dbReference type="GO" id="GO:0005829">
    <property type="term" value="C:cytosol"/>
    <property type="evidence" value="ECO:0007669"/>
    <property type="project" value="TreeGrafter"/>
</dbReference>
<dbReference type="InterPro" id="IPR036388">
    <property type="entry name" value="WH-like_DNA-bd_sf"/>
</dbReference>
<dbReference type="EMBL" id="UIGB01000001">
    <property type="protein sequence ID" value="SUU84055.1"/>
    <property type="molecule type" value="Genomic_DNA"/>
</dbReference>
<feature type="domain" description="Response regulatory" evidence="10">
    <location>
        <begin position="2"/>
        <end position="116"/>
    </location>
</feature>
<sequence>MRILVVEDDPVIASGLRNGLGLSGGVVDVVSTCADAREAVLSTSFDAIVLDVMLPDGSGLDWLAELRKSEDKTPVIVLTALDEVSDRIGGLDRGADDYLGKPFDLDELAARVRAIARRKEGRASAHLVSGDVVLDPASLMATSINGEAKLSPREAAILLALMKRPGDIRSKNELEAVMYGWQEGAESNTVEVHIHNLRMKIGRDTIETVRGLGYRMKVRSI</sequence>
<organism evidence="12 13">
    <name type="scientific">Afipia felis</name>
    <name type="common">Cat scratch disease bacillus</name>
    <dbReference type="NCBI Taxonomy" id="1035"/>
    <lineage>
        <taxon>Bacteria</taxon>
        <taxon>Pseudomonadati</taxon>
        <taxon>Pseudomonadota</taxon>
        <taxon>Alphaproteobacteria</taxon>
        <taxon>Hyphomicrobiales</taxon>
        <taxon>Nitrobacteraceae</taxon>
        <taxon>Afipia</taxon>
    </lineage>
</organism>
<evidence type="ECO:0000256" key="3">
    <source>
        <dbReference type="ARBA" id="ARBA00022553"/>
    </source>
</evidence>
<accession>A0A380W7C1</accession>
<dbReference type="PROSITE" id="PS50110">
    <property type="entry name" value="RESPONSE_REGULATORY"/>
    <property type="match status" value="1"/>
</dbReference>
<dbReference type="SUPFAM" id="SSF52172">
    <property type="entry name" value="CheY-like"/>
    <property type="match status" value="1"/>
</dbReference>
<dbReference type="Gene3D" id="3.40.50.2300">
    <property type="match status" value="1"/>
</dbReference>
<keyword evidence="7" id="KW-0804">Transcription</keyword>
<dbReference type="GO" id="GO:0000156">
    <property type="term" value="F:phosphorelay response regulator activity"/>
    <property type="evidence" value="ECO:0007669"/>
    <property type="project" value="TreeGrafter"/>
</dbReference>
<protein>
    <submittedName>
        <fullName evidence="12">Transcriptional regulatory protein BasR</fullName>
    </submittedName>
</protein>
<feature type="modified residue" description="4-aspartylphosphate" evidence="8">
    <location>
        <position position="51"/>
    </location>
</feature>
<keyword evidence="3 8" id="KW-0597">Phosphoprotein</keyword>
<dbReference type="Gene3D" id="6.10.250.690">
    <property type="match status" value="1"/>
</dbReference>
<name>A0A380W7C1_AFIFE</name>
<dbReference type="SUPFAM" id="SSF46894">
    <property type="entry name" value="C-terminal effector domain of the bipartite response regulators"/>
    <property type="match status" value="1"/>
</dbReference>
<dbReference type="SMART" id="SM00862">
    <property type="entry name" value="Trans_reg_C"/>
    <property type="match status" value="1"/>
</dbReference>
<dbReference type="SMART" id="SM00448">
    <property type="entry name" value="REC"/>
    <property type="match status" value="1"/>
</dbReference>
<evidence type="ECO:0000256" key="6">
    <source>
        <dbReference type="ARBA" id="ARBA00023125"/>
    </source>
</evidence>
<dbReference type="PANTHER" id="PTHR48111">
    <property type="entry name" value="REGULATOR OF RPOS"/>
    <property type="match status" value="1"/>
</dbReference>
<dbReference type="AlphaFoldDB" id="A0A380W7C1"/>
<dbReference type="InterPro" id="IPR001789">
    <property type="entry name" value="Sig_transdc_resp-reg_receiver"/>
</dbReference>
<evidence type="ECO:0000256" key="2">
    <source>
        <dbReference type="ARBA" id="ARBA00022490"/>
    </source>
</evidence>
<dbReference type="InterPro" id="IPR001867">
    <property type="entry name" value="OmpR/PhoB-type_DNA-bd"/>
</dbReference>
<proteinExistence type="predicted"/>
<evidence type="ECO:0000256" key="4">
    <source>
        <dbReference type="ARBA" id="ARBA00023012"/>
    </source>
</evidence>
<reference evidence="12 13" key="1">
    <citation type="submission" date="2018-06" db="EMBL/GenBank/DDBJ databases">
        <authorList>
            <consortium name="Pathogen Informatics"/>
            <person name="Doyle S."/>
        </authorList>
    </citation>
    <scope>NUCLEOTIDE SEQUENCE [LARGE SCALE GENOMIC DNA]</scope>
    <source>
        <strain evidence="12 13">NCTC12722</strain>
    </source>
</reference>
<dbReference type="GO" id="GO:0006355">
    <property type="term" value="P:regulation of DNA-templated transcription"/>
    <property type="evidence" value="ECO:0007669"/>
    <property type="project" value="InterPro"/>
</dbReference>
<dbReference type="Gene3D" id="1.10.10.10">
    <property type="entry name" value="Winged helix-like DNA-binding domain superfamily/Winged helix DNA-binding domain"/>
    <property type="match status" value="1"/>
</dbReference>
<dbReference type="RefSeq" id="WP_002718835.1">
    <property type="nucleotide sequence ID" value="NZ_UFSI01000001.1"/>
</dbReference>
<keyword evidence="4" id="KW-0902">Two-component regulatory system</keyword>
<evidence type="ECO:0000256" key="8">
    <source>
        <dbReference type="PROSITE-ProRule" id="PRU00169"/>
    </source>
</evidence>
<evidence type="ECO:0000259" key="10">
    <source>
        <dbReference type="PROSITE" id="PS50110"/>
    </source>
</evidence>
<dbReference type="PROSITE" id="PS51755">
    <property type="entry name" value="OMPR_PHOB"/>
    <property type="match status" value="1"/>
</dbReference>
<comment type="subcellular location">
    <subcellularLocation>
        <location evidence="1">Cytoplasm</location>
    </subcellularLocation>
</comment>
<dbReference type="Proteomes" id="UP000254343">
    <property type="component" value="Unassembled WGS sequence"/>
</dbReference>
<dbReference type="InterPro" id="IPR039420">
    <property type="entry name" value="WalR-like"/>
</dbReference>
<keyword evidence="5" id="KW-0805">Transcription regulation</keyword>
<evidence type="ECO:0000313" key="12">
    <source>
        <dbReference type="EMBL" id="SUU84055.1"/>
    </source>
</evidence>
<feature type="DNA-binding region" description="OmpR/PhoB-type" evidence="9">
    <location>
        <begin position="124"/>
        <end position="218"/>
    </location>
</feature>
<gene>
    <name evidence="12" type="primary">basR_1</name>
    <name evidence="12" type="ORF">NCTC12722_01238</name>
</gene>
<keyword evidence="2" id="KW-0963">Cytoplasm</keyword>
<dbReference type="InterPro" id="IPR011006">
    <property type="entry name" value="CheY-like_superfamily"/>
</dbReference>
<dbReference type="CDD" id="cd00383">
    <property type="entry name" value="trans_reg_C"/>
    <property type="match status" value="1"/>
</dbReference>
<evidence type="ECO:0000256" key="9">
    <source>
        <dbReference type="PROSITE-ProRule" id="PRU01091"/>
    </source>
</evidence>
<evidence type="ECO:0000256" key="1">
    <source>
        <dbReference type="ARBA" id="ARBA00004496"/>
    </source>
</evidence>